<dbReference type="Pfam" id="PF00021">
    <property type="entry name" value="UPAR_LY6"/>
    <property type="match status" value="1"/>
</dbReference>
<dbReference type="InterPro" id="IPR045860">
    <property type="entry name" value="Snake_toxin-like_sf"/>
</dbReference>
<reference evidence="3 4" key="1">
    <citation type="submission" date="2022-05" db="EMBL/GenBank/DDBJ databases">
        <authorList>
            <consortium name="Genoscope - CEA"/>
            <person name="William W."/>
        </authorList>
    </citation>
    <scope>NUCLEOTIDE SEQUENCE [LARGE SCALE GENOMIC DNA]</scope>
</reference>
<feature type="domain" description="UPAR/Ly6" evidence="2">
    <location>
        <begin position="33"/>
        <end position="118"/>
    </location>
</feature>
<evidence type="ECO:0000256" key="1">
    <source>
        <dbReference type="SAM" id="SignalP"/>
    </source>
</evidence>
<dbReference type="Gene3D" id="2.10.60.10">
    <property type="entry name" value="CD59"/>
    <property type="match status" value="1"/>
</dbReference>
<evidence type="ECO:0000313" key="3">
    <source>
        <dbReference type="EMBL" id="CAH3172064.1"/>
    </source>
</evidence>
<feature type="chain" id="PRO_5047165496" description="UPAR/Ly6 domain-containing protein" evidence="1">
    <location>
        <begin position="23"/>
        <end position="142"/>
    </location>
</feature>
<dbReference type="CDD" id="cd00117">
    <property type="entry name" value="TFP"/>
    <property type="match status" value="1"/>
</dbReference>
<proteinExistence type="predicted"/>
<evidence type="ECO:0000313" key="4">
    <source>
        <dbReference type="Proteomes" id="UP001159405"/>
    </source>
</evidence>
<dbReference type="SUPFAM" id="SSF57302">
    <property type="entry name" value="Snake toxin-like"/>
    <property type="match status" value="1"/>
</dbReference>
<feature type="signal peptide" evidence="1">
    <location>
        <begin position="1"/>
        <end position="22"/>
    </location>
</feature>
<accession>A0ABN8QYQ6</accession>
<dbReference type="InterPro" id="IPR016054">
    <property type="entry name" value="LY6_UPA_recep-like"/>
</dbReference>
<keyword evidence="4" id="KW-1185">Reference proteome</keyword>
<protein>
    <recommendedName>
        <fullName evidence="2">UPAR/Ly6 domain-containing protein</fullName>
    </recommendedName>
</protein>
<sequence length="142" mass="16087">MMEIPRVILLLYLLNRLAITYGESVTDNKEERSLSCYHCYSNKSWENCNDQVKGVICPDDTNVCTEKKITRWKEQNDKRVQITEFVKQCDHAEGCSDEECKELGWSCVVKCCNQDMCNTCVVNTASLVVMATAIFTGLSLGP</sequence>
<organism evidence="3 4">
    <name type="scientific">Porites lobata</name>
    <dbReference type="NCBI Taxonomy" id="104759"/>
    <lineage>
        <taxon>Eukaryota</taxon>
        <taxon>Metazoa</taxon>
        <taxon>Cnidaria</taxon>
        <taxon>Anthozoa</taxon>
        <taxon>Hexacorallia</taxon>
        <taxon>Scleractinia</taxon>
        <taxon>Fungiina</taxon>
        <taxon>Poritidae</taxon>
        <taxon>Porites</taxon>
    </lineage>
</organism>
<evidence type="ECO:0000259" key="2">
    <source>
        <dbReference type="Pfam" id="PF00021"/>
    </source>
</evidence>
<dbReference type="EMBL" id="CALNXK010000169">
    <property type="protein sequence ID" value="CAH3172064.1"/>
    <property type="molecule type" value="Genomic_DNA"/>
</dbReference>
<comment type="caution">
    <text evidence="3">The sequence shown here is derived from an EMBL/GenBank/DDBJ whole genome shotgun (WGS) entry which is preliminary data.</text>
</comment>
<dbReference type="Proteomes" id="UP001159405">
    <property type="component" value="Unassembled WGS sequence"/>
</dbReference>
<keyword evidence="1" id="KW-0732">Signal</keyword>
<name>A0ABN8QYQ6_9CNID</name>
<gene>
    <name evidence="3" type="ORF">PLOB_00012333</name>
</gene>